<protein>
    <recommendedName>
        <fullName evidence="13">Aquaporin</fullName>
    </recommendedName>
</protein>
<feature type="transmembrane region" description="Helical" evidence="10">
    <location>
        <begin position="308"/>
        <end position="327"/>
    </location>
</feature>
<feature type="transmembrane region" description="Helical" evidence="10">
    <location>
        <begin position="361"/>
        <end position="383"/>
    </location>
</feature>
<keyword evidence="7 10" id="KW-0472">Membrane</keyword>
<evidence type="ECO:0000313" key="11">
    <source>
        <dbReference type="EMBL" id="KAJ3492345.1"/>
    </source>
</evidence>
<dbReference type="InterPro" id="IPR023271">
    <property type="entry name" value="Aquaporin-like"/>
</dbReference>
<dbReference type="InterPro" id="IPR050363">
    <property type="entry name" value="MIP/Aquaporin"/>
</dbReference>
<feature type="transmembrane region" description="Helical" evidence="10">
    <location>
        <begin position="157"/>
        <end position="179"/>
    </location>
</feature>
<comment type="caution">
    <text evidence="11">The sequence shown here is derived from an EMBL/GenBank/DDBJ whole genome shotgun (WGS) entry which is preliminary data.</text>
</comment>
<dbReference type="Proteomes" id="UP001212997">
    <property type="component" value="Unassembled WGS sequence"/>
</dbReference>
<dbReference type="GO" id="GO:0005886">
    <property type="term" value="C:plasma membrane"/>
    <property type="evidence" value="ECO:0007669"/>
    <property type="project" value="TreeGrafter"/>
</dbReference>
<dbReference type="InterPro" id="IPR022357">
    <property type="entry name" value="MIP_CS"/>
</dbReference>
<keyword evidence="12" id="KW-1185">Reference proteome</keyword>
<evidence type="ECO:0000256" key="3">
    <source>
        <dbReference type="ARBA" id="ARBA00022448"/>
    </source>
</evidence>
<evidence type="ECO:0000256" key="10">
    <source>
        <dbReference type="SAM" id="Phobius"/>
    </source>
</evidence>
<dbReference type="GO" id="GO:0015254">
    <property type="term" value="F:glycerol channel activity"/>
    <property type="evidence" value="ECO:0007669"/>
    <property type="project" value="TreeGrafter"/>
</dbReference>
<dbReference type="Gene3D" id="1.20.1080.10">
    <property type="entry name" value="Glycerol uptake facilitator protein"/>
    <property type="match status" value="2"/>
</dbReference>
<dbReference type="PROSITE" id="PS00221">
    <property type="entry name" value="MIP"/>
    <property type="match status" value="1"/>
</dbReference>
<accession>A0AAD5VDD3</accession>
<proteinExistence type="inferred from homology"/>
<evidence type="ECO:0000256" key="8">
    <source>
        <dbReference type="ARBA" id="ARBA00034651"/>
    </source>
</evidence>
<sequence>MSNSEKQKSRLIFRDALGEFCGVTILVIFGVGVNCQVVLSTDRAVVSSPRGDYLSIAFGWAAGLALGAWIAGIIRKSPGHINPAVTLALEFRAFLSGKRGPTIEHYGSTAWDVLPLIVVFTFSQLLGGIFGAAIIYANYVHAIDIFEGGGIRTVPGTASLFAIYAFLGTAILLLVICALGDLRDIWEQTPLENGSPNETEQLQGRVEQGGIAAELDRMAGKLGGMVGKLVGTPPRPQAVATEQDEVAARPQAVATEQGGMATNLQNMATNFHNMATKLREMGVELNGNKVAAEQDARRSSKARNPADIVAPFILFIVTLGIVVALGMQTGFALNPARDLGPRILTAMVGYGKAVFLYRSLYWLWCPFIAPILGAFVAVSLYHLCNLVVKEPENTPENTTPAQAV</sequence>
<evidence type="ECO:0008006" key="13">
    <source>
        <dbReference type="Google" id="ProtNLM"/>
    </source>
</evidence>
<dbReference type="SUPFAM" id="SSF81338">
    <property type="entry name" value="Aquaporin-like"/>
    <property type="match status" value="1"/>
</dbReference>
<evidence type="ECO:0000256" key="7">
    <source>
        <dbReference type="ARBA" id="ARBA00023136"/>
    </source>
</evidence>
<evidence type="ECO:0000256" key="2">
    <source>
        <dbReference type="ARBA" id="ARBA00006175"/>
    </source>
</evidence>
<dbReference type="EMBL" id="JANAWD010000001">
    <property type="protein sequence ID" value="KAJ3492345.1"/>
    <property type="molecule type" value="Genomic_DNA"/>
</dbReference>
<dbReference type="InterPro" id="IPR000425">
    <property type="entry name" value="MIP"/>
</dbReference>
<dbReference type="PANTHER" id="PTHR43829:SF9">
    <property type="entry name" value="AQUAPORIN-9"/>
    <property type="match status" value="1"/>
</dbReference>
<reference evidence="11" key="1">
    <citation type="submission" date="2022-07" db="EMBL/GenBank/DDBJ databases">
        <title>Genome Sequence of Physisporinus lineatus.</title>
        <authorList>
            <person name="Buettner E."/>
        </authorList>
    </citation>
    <scope>NUCLEOTIDE SEQUENCE</scope>
    <source>
        <strain evidence="11">VT162</strain>
    </source>
</reference>
<feature type="transmembrane region" description="Helical" evidence="10">
    <location>
        <begin position="12"/>
        <end position="33"/>
    </location>
</feature>
<feature type="transmembrane region" description="Helical" evidence="10">
    <location>
        <begin position="113"/>
        <end position="137"/>
    </location>
</feature>
<dbReference type="Pfam" id="PF00230">
    <property type="entry name" value="MIP"/>
    <property type="match status" value="2"/>
</dbReference>
<evidence type="ECO:0000313" key="12">
    <source>
        <dbReference type="Proteomes" id="UP001212997"/>
    </source>
</evidence>
<evidence type="ECO:0000256" key="5">
    <source>
        <dbReference type="ARBA" id="ARBA00022737"/>
    </source>
</evidence>
<dbReference type="GO" id="GO:0015250">
    <property type="term" value="F:water channel activity"/>
    <property type="evidence" value="ECO:0007669"/>
    <property type="project" value="TreeGrafter"/>
</dbReference>
<comment type="catalytic activity">
    <reaction evidence="8">
        <text>H2O(in) = H2O(out)</text>
        <dbReference type="Rhea" id="RHEA:29667"/>
        <dbReference type="ChEBI" id="CHEBI:15377"/>
    </reaction>
</comment>
<keyword evidence="3 9" id="KW-0813">Transport</keyword>
<comment type="similarity">
    <text evidence="2 9">Belongs to the MIP/aquaporin (TC 1.A.8) family.</text>
</comment>
<evidence type="ECO:0000256" key="6">
    <source>
        <dbReference type="ARBA" id="ARBA00022989"/>
    </source>
</evidence>
<feature type="transmembrane region" description="Helical" evidence="10">
    <location>
        <begin position="53"/>
        <end position="74"/>
    </location>
</feature>
<evidence type="ECO:0000256" key="9">
    <source>
        <dbReference type="RuleBase" id="RU000477"/>
    </source>
</evidence>
<evidence type="ECO:0000256" key="1">
    <source>
        <dbReference type="ARBA" id="ARBA00004141"/>
    </source>
</evidence>
<comment type="subcellular location">
    <subcellularLocation>
        <location evidence="1">Membrane</location>
        <topology evidence="1">Multi-pass membrane protein</topology>
    </subcellularLocation>
</comment>
<dbReference type="PANTHER" id="PTHR43829">
    <property type="entry name" value="AQUAPORIN OR AQUAGLYCEROPORIN RELATED"/>
    <property type="match status" value="1"/>
</dbReference>
<name>A0AAD5VDD3_9APHY</name>
<gene>
    <name evidence="11" type="ORF">NLI96_g77</name>
</gene>
<dbReference type="PRINTS" id="PR00783">
    <property type="entry name" value="MINTRINSICP"/>
</dbReference>
<keyword evidence="5" id="KW-0677">Repeat</keyword>
<dbReference type="AlphaFoldDB" id="A0AAD5VDD3"/>
<keyword evidence="4 9" id="KW-0812">Transmembrane</keyword>
<keyword evidence="6 10" id="KW-1133">Transmembrane helix</keyword>
<evidence type="ECO:0000256" key="4">
    <source>
        <dbReference type="ARBA" id="ARBA00022692"/>
    </source>
</evidence>
<organism evidence="11 12">
    <name type="scientific">Meripilus lineatus</name>
    <dbReference type="NCBI Taxonomy" id="2056292"/>
    <lineage>
        <taxon>Eukaryota</taxon>
        <taxon>Fungi</taxon>
        <taxon>Dikarya</taxon>
        <taxon>Basidiomycota</taxon>
        <taxon>Agaricomycotina</taxon>
        <taxon>Agaricomycetes</taxon>
        <taxon>Polyporales</taxon>
        <taxon>Meripilaceae</taxon>
        <taxon>Meripilus</taxon>
    </lineage>
</organism>